<keyword evidence="4" id="KW-1185">Reference proteome</keyword>
<dbReference type="InterPro" id="IPR053950">
    <property type="entry name" value="CAP_N"/>
</dbReference>
<dbReference type="GO" id="GO:0007015">
    <property type="term" value="P:actin filament organization"/>
    <property type="evidence" value="ECO:0007669"/>
    <property type="project" value="TreeGrafter"/>
</dbReference>
<evidence type="ECO:0000256" key="1">
    <source>
        <dbReference type="SAM" id="MobiDB-lite"/>
    </source>
</evidence>
<dbReference type="PANTHER" id="PTHR10652:SF0">
    <property type="entry name" value="ADENYLYL CYCLASE-ASSOCIATED PROTEIN"/>
    <property type="match status" value="1"/>
</dbReference>
<proteinExistence type="predicted"/>
<evidence type="ECO:0000259" key="2">
    <source>
        <dbReference type="Pfam" id="PF21938"/>
    </source>
</evidence>
<sequence length="214" mass="22700">MAASSMHNLTTLVKRLEAATSRLEDIAQSALELPGAVPALHQVVAPPKASTPATLPPASRAPVPAPAPSAPEPVPESIDEFDNLISQSVESWAKLSTAIDGLLAEQAAKVVQAFKEQRKFLLITTKAKKPDMAGAGMSVFQDLLKPTSDLMTAIGKIKDSNRGSPLYNNYCTVAEGIVALAWVTLDSKPFKQVDEGLASAQFWGNKILAANKNK</sequence>
<dbReference type="Pfam" id="PF21938">
    <property type="entry name" value="CAP_N"/>
    <property type="match status" value="1"/>
</dbReference>
<evidence type="ECO:0000313" key="3">
    <source>
        <dbReference type="EMBL" id="KAK4134162.1"/>
    </source>
</evidence>
<comment type="caution">
    <text evidence="3">The sequence shown here is derived from an EMBL/GenBank/DDBJ whole genome shotgun (WGS) entry which is preliminary data.</text>
</comment>
<gene>
    <name evidence="3" type="ORF">BT67DRAFT_456146</name>
</gene>
<feature type="compositionally biased region" description="Pro residues" evidence="1">
    <location>
        <begin position="63"/>
        <end position="74"/>
    </location>
</feature>
<name>A0AAN6UJI3_9PEZI</name>
<dbReference type="GO" id="GO:0003779">
    <property type="term" value="F:actin binding"/>
    <property type="evidence" value="ECO:0007669"/>
    <property type="project" value="InterPro"/>
</dbReference>
<dbReference type="InterPro" id="IPR018106">
    <property type="entry name" value="CAP_CS_N"/>
</dbReference>
<dbReference type="PANTHER" id="PTHR10652">
    <property type="entry name" value="ADENYLYL CYCLASE-ASSOCIATED PROTEIN"/>
    <property type="match status" value="1"/>
</dbReference>
<dbReference type="GO" id="GO:0005737">
    <property type="term" value="C:cytoplasm"/>
    <property type="evidence" value="ECO:0007669"/>
    <property type="project" value="TreeGrafter"/>
</dbReference>
<dbReference type="InterPro" id="IPR001837">
    <property type="entry name" value="Adenylate_cyclase-assoc_CAP"/>
</dbReference>
<dbReference type="Proteomes" id="UP001304895">
    <property type="component" value="Unassembled WGS sequence"/>
</dbReference>
<dbReference type="SUPFAM" id="SSF101278">
    <property type="entry name" value="N-terminal domain of adenylylcyclase associated protein, CAP"/>
    <property type="match status" value="1"/>
</dbReference>
<dbReference type="InterPro" id="IPR036222">
    <property type="entry name" value="CAP_N_sf"/>
</dbReference>
<dbReference type="GO" id="GO:0008179">
    <property type="term" value="F:adenylate cyclase binding"/>
    <property type="evidence" value="ECO:0007669"/>
    <property type="project" value="TreeGrafter"/>
</dbReference>
<reference evidence="3" key="2">
    <citation type="submission" date="2023-05" db="EMBL/GenBank/DDBJ databases">
        <authorList>
            <consortium name="Lawrence Berkeley National Laboratory"/>
            <person name="Steindorff A."/>
            <person name="Hensen N."/>
            <person name="Bonometti L."/>
            <person name="Westerberg I."/>
            <person name="Brannstrom I.O."/>
            <person name="Guillou S."/>
            <person name="Cros-Aarteil S."/>
            <person name="Calhoun S."/>
            <person name="Haridas S."/>
            <person name="Kuo A."/>
            <person name="Mondo S."/>
            <person name="Pangilinan J."/>
            <person name="Riley R."/>
            <person name="Labutti K."/>
            <person name="Andreopoulos B."/>
            <person name="Lipzen A."/>
            <person name="Chen C."/>
            <person name="Yanf M."/>
            <person name="Daum C."/>
            <person name="Ng V."/>
            <person name="Clum A."/>
            <person name="Ohm R."/>
            <person name="Martin F."/>
            <person name="Silar P."/>
            <person name="Natvig D."/>
            <person name="Lalanne C."/>
            <person name="Gautier V."/>
            <person name="Ament-Velasquez S.L."/>
            <person name="Kruys A."/>
            <person name="Hutchinson M.I."/>
            <person name="Powell A.J."/>
            <person name="Barry K."/>
            <person name="Miller A.N."/>
            <person name="Grigoriev I.V."/>
            <person name="Debuchy R."/>
            <person name="Gladieux P."/>
            <person name="Thoren M.H."/>
            <person name="Johannesson H."/>
        </authorList>
    </citation>
    <scope>NUCLEOTIDE SEQUENCE</scope>
    <source>
        <strain evidence="3">CBS 123565</strain>
    </source>
</reference>
<dbReference type="GO" id="GO:0019933">
    <property type="term" value="P:cAMP-mediated signaling"/>
    <property type="evidence" value="ECO:0007669"/>
    <property type="project" value="TreeGrafter"/>
</dbReference>
<dbReference type="InterPro" id="IPR013992">
    <property type="entry name" value="Adenylate_cyclase-assoc_CAP_N"/>
</dbReference>
<evidence type="ECO:0000313" key="4">
    <source>
        <dbReference type="Proteomes" id="UP001304895"/>
    </source>
</evidence>
<dbReference type="PROSITE" id="PS01088">
    <property type="entry name" value="CAP_1"/>
    <property type="match status" value="1"/>
</dbReference>
<dbReference type="Pfam" id="PF01213">
    <property type="entry name" value="CAP_N-CM"/>
    <property type="match status" value="1"/>
</dbReference>
<feature type="domain" description="CAP N-terminal" evidence="2">
    <location>
        <begin position="81"/>
        <end position="214"/>
    </location>
</feature>
<reference evidence="3" key="1">
    <citation type="journal article" date="2023" name="Mol. Phylogenet. Evol.">
        <title>Genome-scale phylogeny and comparative genomics of the fungal order Sordariales.</title>
        <authorList>
            <person name="Hensen N."/>
            <person name="Bonometti L."/>
            <person name="Westerberg I."/>
            <person name="Brannstrom I.O."/>
            <person name="Guillou S."/>
            <person name="Cros-Aarteil S."/>
            <person name="Calhoun S."/>
            <person name="Haridas S."/>
            <person name="Kuo A."/>
            <person name="Mondo S."/>
            <person name="Pangilinan J."/>
            <person name="Riley R."/>
            <person name="LaButti K."/>
            <person name="Andreopoulos B."/>
            <person name="Lipzen A."/>
            <person name="Chen C."/>
            <person name="Yan M."/>
            <person name="Daum C."/>
            <person name="Ng V."/>
            <person name="Clum A."/>
            <person name="Steindorff A."/>
            <person name="Ohm R.A."/>
            <person name="Martin F."/>
            <person name="Silar P."/>
            <person name="Natvig D.O."/>
            <person name="Lalanne C."/>
            <person name="Gautier V."/>
            <person name="Ament-Velasquez S.L."/>
            <person name="Kruys A."/>
            <person name="Hutchinson M.I."/>
            <person name="Powell A.J."/>
            <person name="Barry K."/>
            <person name="Miller A.N."/>
            <person name="Grigoriev I.V."/>
            <person name="Debuchy R."/>
            <person name="Gladieux P."/>
            <person name="Hiltunen Thoren M."/>
            <person name="Johannesson H."/>
        </authorList>
    </citation>
    <scope>NUCLEOTIDE SEQUENCE</scope>
    <source>
        <strain evidence="3">CBS 123565</strain>
    </source>
</reference>
<dbReference type="Gene3D" id="1.25.40.330">
    <property type="entry name" value="Adenylate cyclase-associated CAP, N-terminal domain"/>
    <property type="match status" value="1"/>
</dbReference>
<accession>A0AAN6UJI3</accession>
<organism evidence="3 4">
    <name type="scientific">Trichocladium antarcticum</name>
    <dbReference type="NCBI Taxonomy" id="1450529"/>
    <lineage>
        <taxon>Eukaryota</taxon>
        <taxon>Fungi</taxon>
        <taxon>Dikarya</taxon>
        <taxon>Ascomycota</taxon>
        <taxon>Pezizomycotina</taxon>
        <taxon>Sordariomycetes</taxon>
        <taxon>Sordariomycetidae</taxon>
        <taxon>Sordariales</taxon>
        <taxon>Chaetomiaceae</taxon>
        <taxon>Trichocladium</taxon>
    </lineage>
</organism>
<feature type="region of interest" description="Disordered" evidence="1">
    <location>
        <begin position="47"/>
        <end position="75"/>
    </location>
</feature>
<dbReference type="EMBL" id="MU853409">
    <property type="protein sequence ID" value="KAK4134162.1"/>
    <property type="molecule type" value="Genomic_DNA"/>
</dbReference>
<protein>
    <submittedName>
        <fullName evidence="3">Adenylyl cyclase-associated protein</fullName>
    </submittedName>
</protein>
<dbReference type="AlphaFoldDB" id="A0AAN6UJI3"/>